<evidence type="ECO:0000313" key="2">
    <source>
        <dbReference type="Proteomes" id="UP000295689"/>
    </source>
</evidence>
<organism evidence="1 2">
    <name type="scientific">Mesobacillus foraminis</name>
    <dbReference type="NCBI Taxonomy" id="279826"/>
    <lineage>
        <taxon>Bacteria</taxon>
        <taxon>Bacillati</taxon>
        <taxon>Bacillota</taxon>
        <taxon>Bacilli</taxon>
        <taxon>Bacillales</taxon>
        <taxon>Bacillaceae</taxon>
        <taxon>Mesobacillus</taxon>
    </lineage>
</organism>
<name>A0A4R2BIX5_9BACI</name>
<keyword evidence="2" id="KW-1185">Reference proteome</keyword>
<proteinExistence type="predicted"/>
<dbReference type="Proteomes" id="UP000295689">
    <property type="component" value="Unassembled WGS sequence"/>
</dbReference>
<evidence type="ECO:0000313" key="1">
    <source>
        <dbReference type="EMBL" id="TCN26553.1"/>
    </source>
</evidence>
<protein>
    <submittedName>
        <fullName evidence="1">Putative transcriptional regulator</fullName>
    </submittedName>
</protein>
<accession>A0A4R2BIX5</accession>
<gene>
    <name evidence="1" type="ORF">EV146_10374</name>
</gene>
<dbReference type="RefSeq" id="WP_132002848.1">
    <property type="nucleotide sequence ID" value="NZ_JABUHM010000002.1"/>
</dbReference>
<dbReference type="EMBL" id="SLVV01000003">
    <property type="protein sequence ID" value="TCN26553.1"/>
    <property type="molecule type" value="Genomic_DNA"/>
</dbReference>
<reference evidence="1 2" key="1">
    <citation type="journal article" date="2015" name="Stand. Genomic Sci.">
        <title>Genomic Encyclopedia of Bacterial and Archaeal Type Strains, Phase III: the genomes of soil and plant-associated and newly described type strains.</title>
        <authorList>
            <person name="Whitman W.B."/>
            <person name="Woyke T."/>
            <person name="Klenk H.P."/>
            <person name="Zhou Y."/>
            <person name="Lilburn T.G."/>
            <person name="Beck B.J."/>
            <person name="De Vos P."/>
            <person name="Vandamme P."/>
            <person name="Eisen J.A."/>
            <person name="Garrity G."/>
            <person name="Hugenholtz P."/>
            <person name="Kyrpides N.C."/>
        </authorList>
    </citation>
    <scope>NUCLEOTIDE SEQUENCE [LARGE SCALE GENOMIC DNA]</scope>
    <source>
        <strain evidence="1 2">CV53</strain>
    </source>
</reference>
<comment type="caution">
    <text evidence="1">The sequence shown here is derived from an EMBL/GenBank/DDBJ whole genome shotgun (WGS) entry which is preliminary data.</text>
</comment>
<sequence>MAAESFVRIRSRKMKMDRHVRRKSKYQALKTLYETNITVESIAEYLLVCDIQEDALSMKMELAQRNYDVLGVKEGDEVIGYVERERLEEGTIRDFVRPFQTREIVSNSTPLMQFLHIFKERKRIFVLENNEVTQLITGADLQKPPVRMLIFGYITLLEMNLGELIYEKLPESSWRSLLSEGRLSKAEALYQERLAKDEDLHLIECLQISDKLHIVLNDPHLKGQFPVSSKSQGKRMANQVRDLRDRIAHSNELGMDMTWEEIIESLEICEEFLRVTERLLMEQ</sequence>
<dbReference type="AlphaFoldDB" id="A0A4R2BIX5"/>